<dbReference type="InterPro" id="IPR037107">
    <property type="entry name" value="Put_OMP_sf"/>
</dbReference>
<dbReference type="Gene3D" id="2.40.128.140">
    <property type="entry name" value="Outer membrane protein"/>
    <property type="match status" value="1"/>
</dbReference>
<dbReference type="Pfam" id="PF09982">
    <property type="entry name" value="LpxR"/>
    <property type="match status" value="1"/>
</dbReference>
<dbReference type="EMBL" id="QNTU01000009">
    <property type="protein sequence ID" value="RBI66437.1"/>
    <property type="molecule type" value="Genomic_DNA"/>
</dbReference>
<comment type="caution">
    <text evidence="2">The sequence shown here is derived from an EMBL/GenBank/DDBJ whole genome shotgun (WGS) entry which is preliminary data.</text>
</comment>
<feature type="chain" id="PRO_5016891698" evidence="1">
    <location>
        <begin position="33"/>
        <end position="334"/>
    </location>
</feature>
<protein>
    <submittedName>
        <fullName evidence="2">Lipid A deacylase LpxR family protein</fullName>
    </submittedName>
</protein>
<dbReference type="AlphaFoldDB" id="A0A365TKT7"/>
<keyword evidence="1" id="KW-0732">Signal</keyword>
<gene>
    <name evidence="2" type="ORF">DQ400_13730</name>
</gene>
<proteinExistence type="predicted"/>
<evidence type="ECO:0000313" key="2">
    <source>
        <dbReference type="EMBL" id="RBI66437.1"/>
    </source>
</evidence>
<name>A0A365TKT7_9GAMM</name>
<keyword evidence="3" id="KW-1185">Reference proteome</keyword>
<evidence type="ECO:0000313" key="3">
    <source>
        <dbReference type="Proteomes" id="UP000252204"/>
    </source>
</evidence>
<organism evidence="2 3">
    <name type="scientific">Vreelandella sulfidaeris</name>
    <dbReference type="NCBI Taxonomy" id="115553"/>
    <lineage>
        <taxon>Bacteria</taxon>
        <taxon>Pseudomonadati</taxon>
        <taxon>Pseudomonadota</taxon>
        <taxon>Gammaproteobacteria</taxon>
        <taxon>Oceanospirillales</taxon>
        <taxon>Halomonadaceae</taxon>
        <taxon>Vreelandella</taxon>
    </lineage>
</organism>
<accession>A0A365TKT7</accession>
<feature type="signal peptide" evidence="1">
    <location>
        <begin position="1"/>
        <end position="32"/>
    </location>
</feature>
<dbReference type="RefSeq" id="WP_113270313.1">
    <property type="nucleotide sequence ID" value="NZ_QNTU01000009.1"/>
</dbReference>
<dbReference type="OrthoDB" id="9776275at2"/>
<sequence>MKGNSLLRCQLFPLVAAISLVSTSLLPTLAQADDSVLTIKLENDGMASSDDGHFTSGFELNWAFEPEAKSWTQHLATAIPDSIIGNADMAAFRLVHQIYTPNNIEERALIEDDRPYAGIVYGGLSLYEDVPMGNWRQATDLHLDIGLVGPSSLADSIQREVHRITDSDRPNGWDNQLGDEAIVNATMRRQWWHSSPFLGKQFAHGPSVSAALGNLYTYASAGYSVRWGDEAPGIPTLTPNPGSRHYMTGKEGWQWYLFASVDGYYMAQNLTLDGNTFRDSHSVDRKEWVGDVSAGLALAWEDWQVTYAAVQRSREFDGQEEQDKFGALTLSKRF</sequence>
<evidence type="ECO:0000256" key="1">
    <source>
        <dbReference type="SAM" id="SignalP"/>
    </source>
</evidence>
<dbReference type="Proteomes" id="UP000252204">
    <property type="component" value="Unassembled WGS sequence"/>
</dbReference>
<dbReference type="InterPro" id="IPR018707">
    <property type="entry name" value="LpxR"/>
</dbReference>
<reference evidence="3" key="1">
    <citation type="submission" date="2018-06" db="EMBL/GenBank/DDBJ databases">
        <title>Whole genome sequencing of four bacterial strains from South Shetland trench revealing bio-synthetic gene clusters.</title>
        <authorList>
            <person name="Abdel-Mageed W.M."/>
            <person name="Lehri B."/>
            <person name="Jarmusch S."/>
            <person name="Miranda K."/>
            <person name="Goodfellow M."/>
            <person name="Jaspars M."/>
            <person name="Karlyshev A.V."/>
        </authorList>
    </citation>
    <scope>NUCLEOTIDE SEQUENCE [LARGE SCALE GENOMIC DNA]</scope>
    <source>
        <strain evidence="3">SST4</strain>
    </source>
</reference>